<evidence type="ECO:0000256" key="2">
    <source>
        <dbReference type="SAM" id="Phobius"/>
    </source>
</evidence>
<keyword evidence="2" id="KW-1133">Transmembrane helix</keyword>
<evidence type="ECO:0000313" key="4">
    <source>
        <dbReference type="EMBL" id="JAI39560.1"/>
    </source>
</evidence>
<organism evidence="3">
    <name type="scientific">Bactrocera latifrons</name>
    <name type="common">Malaysian fruit fly</name>
    <name type="synonym">Chaetodacus latifrons</name>
    <dbReference type="NCBI Taxonomy" id="174628"/>
    <lineage>
        <taxon>Eukaryota</taxon>
        <taxon>Metazoa</taxon>
        <taxon>Ecdysozoa</taxon>
        <taxon>Arthropoda</taxon>
        <taxon>Hexapoda</taxon>
        <taxon>Insecta</taxon>
        <taxon>Pterygota</taxon>
        <taxon>Neoptera</taxon>
        <taxon>Endopterygota</taxon>
        <taxon>Diptera</taxon>
        <taxon>Brachycera</taxon>
        <taxon>Muscomorpha</taxon>
        <taxon>Tephritoidea</taxon>
        <taxon>Tephritidae</taxon>
        <taxon>Bactrocera</taxon>
        <taxon>Bactrocera</taxon>
    </lineage>
</organism>
<keyword evidence="2" id="KW-0812">Transmembrane</keyword>
<dbReference type="EMBL" id="GDHF01012754">
    <property type="protein sequence ID" value="JAI39560.1"/>
    <property type="molecule type" value="Transcribed_RNA"/>
</dbReference>
<dbReference type="EMBL" id="GDHF01018469">
    <property type="protein sequence ID" value="JAI33845.1"/>
    <property type="molecule type" value="Transcribed_RNA"/>
</dbReference>
<protein>
    <submittedName>
        <fullName evidence="3">Uncharacterized protein</fullName>
    </submittedName>
</protein>
<sequence length="497" mass="57420">MLILQVYRWSVCLAQCKMVRKTFVIFFCLFYFVSIANTSKISYLFMWREDACSSIWDRPRHTSLVPPSEIQFENCTYTGSRHHVIPFEILRNFFNSALRQASEASRVARYLAAYIFSIAEQYIANGESIQHQNPIAIDVPVVIVIDPLEEMFAALTWLPGNIFIGPPANIRHHDNPQNQSGGDPGNAFEQYANRIIRDDTHFTALQNLNRDMRLYMNNTSDVNLFHQIMTNLDIVNRRTTPFPFDAQDWEIVNGKFYIRDKHREKRSKNQIPQPPIAYNTEPSTNDDPFDYYVGFCRTVKRKLTASHFSSINKKYIEVGERMTFDCHKNTFIIVKQATLGTMPWPLIAFSLGLACLSGDCVERDGTEGIKKLCDNKRSCQFSYRDTDGLGVDVEYYCADVLTPLREREELQRPYRFSSSEFELNCPLDYTIRISKAIRRYSGIFLHCAIDDCTEKDITPILREKCDGENPCKNTLDDWGLQPITVDFSCIPNPSMFV</sequence>
<name>A0A0K8V5I7_BACLA</name>
<evidence type="ECO:0000256" key="1">
    <source>
        <dbReference type="SAM" id="MobiDB-lite"/>
    </source>
</evidence>
<dbReference type="CDD" id="cd22823">
    <property type="entry name" value="Gal_Rha_Lectin"/>
    <property type="match status" value="2"/>
</dbReference>
<keyword evidence="2" id="KW-0472">Membrane</keyword>
<dbReference type="OrthoDB" id="7975140at2759"/>
<dbReference type="AlphaFoldDB" id="A0A0K8V5I7"/>
<gene>
    <name evidence="3" type="primary">9_2</name>
    <name evidence="4" type="synonym">9_1</name>
    <name evidence="3" type="ORF">c0_g1_i1</name>
    <name evidence="4" type="ORF">c0_g1_i2</name>
</gene>
<feature type="region of interest" description="Disordered" evidence="1">
    <location>
        <begin position="263"/>
        <end position="283"/>
    </location>
</feature>
<proteinExistence type="predicted"/>
<reference evidence="3" key="1">
    <citation type="submission" date="2015-06" db="EMBL/GenBank/DDBJ databases">
        <authorList>
            <person name="Hoefler B.C."/>
            <person name="Straight P.D."/>
        </authorList>
    </citation>
    <scope>NUCLEOTIDE SEQUENCE</scope>
</reference>
<evidence type="ECO:0000313" key="3">
    <source>
        <dbReference type="EMBL" id="JAI33845.1"/>
    </source>
</evidence>
<accession>A0A0K8V5I7</accession>
<feature type="transmembrane region" description="Helical" evidence="2">
    <location>
        <begin position="23"/>
        <end position="47"/>
    </location>
</feature>